<evidence type="ECO:0000313" key="7">
    <source>
        <dbReference type="Proteomes" id="UP001651158"/>
    </source>
</evidence>
<dbReference type="InterPro" id="IPR001611">
    <property type="entry name" value="Leu-rich_rpt"/>
</dbReference>
<dbReference type="EMBL" id="JAKROA010000006">
    <property type="protein sequence ID" value="KAL5106244.1"/>
    <property type="molecule type" value="Genomic_DNA"/>
</dbReference>
<feature type="signal peptide" evidence="5">
    <location>
        <begin position="1"/>
        <end position="23"/>
    </location>
</feature>
<dbReference type="InterPro" id="IPR032675">
    <property type="entry name" value="LRR_dom_sf"/>
</dbReference>
<keyword evidence="4" id="KW-0472">Membrane</keyword>
<keyword evidence="4" id="KW-0812">Transmembrane</keyword>
<evidence type="ECO:0000313" key="6">
    <source>
        <dbReference type="EMBL" id="KAL5106244.1"/>
    </source>
</evidence>
<evidence type="ECO:0000256" key="5">
    <source>
        <dbReference type="SAM" id="SignalP"/>
    </source>
</evidence>
<feature type="compositionally biased region" description="Low complexity" evidence="3">
    <location>
        <begin position="643"/>
        <end position="670"/>
    </location>
</feature>
<feature type="chain" id="PRO_5046107044" evidence="5">
    <location>
        <begin position="24"/>
        <end position="721"/>
    </location>
</feature>
<keyword evidence="7" id="KW-1185">Reference proteome</keyword>
<dbReference type="Gene3D" id="3.80.10.10">
    <property type="entry name" value="Ribonuclease Inhibitor"/>
    <property type="match status" value="2"/>
</dbReference>
<keyword evidence="2" id="KW-0677">Repeat</keyword>
<evidence type="ECO:0000256" key="3">
    <source>
        <dbReference type="SAM" id="MobiDB-lite"/>
    </source>
</evidence>
<dbReference type="SMART" id="SM00369">
    <property type="entry name" value="LRR_TYP"/>
    <property type="match status" value="9"/>
</dbReference>
<dbReference type="PROSITE" id="PS51450">
    <property type="entry name" value="LRR"/>
    <property type="match status" value="3"/>
</dbReference>
<sequence length="721" mass="78784">MVWSSSVSFLLILHISPLPLVLFQEIRAACRIEGTSCLCAEEATGQDDSLSNILAYCCQSEIFQLHINGSRIVGGSAFYQKPCHNLIDFRIHAPGQTSFAPDGIAFNGLPNLEILHITGDLTLSTLPKSVFSGLVASLRQLNLSNNALSTLTGSEFVGFADPNSRLDEVDLSNNRLKNLRIGCFRSLKSIRSLSLAGNFISELRSDIFAGLQLLEELDLRRNPITVIMGGAFQPLTKLQKLLISGLGSRSSLLTTLTPGMLYGLQSLRHLEMSNLGIANIDAETFMEMRHLQELDLSGNQLTDVPYIAFKRMVIAQRGGRFQRLNLSNNRIVCLPEGGFANFPQLKSLDLSGNLLTVISDQAFSGAKHLRDLDLLENPLLVIIPSAFDEFATDDENGFQDAVTILHRHRLVGELLPKKTVVRIPNDKNIAGIKKLRLRAVYGRQNGDSEITIASFIKLPCPRLPMANHISLKRSTNNVVVETTDENVEGFGRTLTQSKSFLIILAVCAVLILFVTSATIFSCQTCRKRRRRSKSSPSESVITGPSLSEAGKLHYPVLSKQNVFTFNGLEVGSTAYTEQVPAVIEKMSTSERLFNLGQQLAPPPYPHNLQTMEERLRQVATASTTVPGLFNGYATSRESPHQPPSGQSSPSNLGSSPRFSSSTSSVQQQRQKVPPPLHLVMKTSAIEHEKSPPPLSSSASPLHESGIASDNASSLMTALGIF</sequence>
<dbReference type="Proteomes" id="UP001651158">
    <property type="component" value="Unassembled WGS sequence"/>
</dbReference>
<evidence type="ECO:0000256" key="4">
    <source>
        <dbReference type="SAM" id="Phobius"/>
    </source>
</evidence>
<keyword evidence="4" id="KW-1133">Transmembrane helix</keyword>
<comment type="caution">
    <text evidence="6">The sequence shown here is derived from an EMBL/GenBank/DDBJ whole genome shotgun (WGS) entry which is preliminary data.</text>
</comment>
<protein>
    <submittedName>
        <fullName evidence="6">Leucine-rich repeat-containing protein 15</fullName>
    </submittedName>
</protein>
<dbReference type="Pfam" id="PF13855">
    <property type="entry name" value="LRR_8"/>
    <property type="match status" value="3"/>
</dbReference>
<gene>
    <name evidence="6" type="ORF">TcWFU_005677</name>
</gene>
<name>A0ABR4Q9A7_9CEST</name>
<evidence type="ECO:0000256" key="2">
    <source>
        <dbReference type="ARBA" id="ARBA00022737"/>
    </source>
</evidence>
<feature type="region of interest" description="Disordered" evidence="3">
    <location>
        <begin position="627"/>
        <end position="706"/>
    </location>
</feature>
<organism evidence="6 7">
    <name type="scientific">Taenia crassiceps</name>
    <dbReference type="NCBI Taxonomy" id="6207"/>
    <lineage>
        <taxon>Eukaryota</taxon>
        <taxon>Metazoa</taxon>
        <taxon>Spiralia</taxon>
        <taxon>Lophotrochozoa</taxon>
        <taxon>Platyhelminthes</taxon>
        <taxon>Cestoda</taxon>
        <taxon>Eucestoda</taxon>
        <taxon>Cyclophyllidea</taxon>
        <taxon>Taeniidae</taxon>
        <taxon>Taenia</taxon>
    </lineage>
</organism>
<keyword evidence="1" id="KW-0433">Leucine-rich repeat</keyword>
<dbReference type="PANTHER" id="PTHR24366">
    <property type="entry name" value="IG(IMMUNOGLOBULIN) AND LRR(LEUCINE RICH REPEAT) DOMAINS"/>
    <property type="match status" value="1"/>
</dbReference>
<dbReference type="PANTHER" id="PTHR24366:SF96">
    <property type="entry name" value="LEUCINE RICH REPEAT CONTAINING 53"/>
    <property type="match status" value="1"/>
</dbReference>
<proteinExistence type="predicted"/>
<evidence type="ECO:0000256" key="1">
    <source>
        <dbReference type="ARBA" id="ARBA00022614"/>
    </source>
</evidence>
<dbReference type="SUPFAM" id="SSF52058">
    <property type="entry name" value="L domain-like"/>
    <property type="match status" value="1"/>
</dbReference>
<keyword evidence="5" id="KW-0732">Signal</keyword>
<accession>A0ABR4Q9A7</accession>
<dbReference type="InterPro" id="IPR003591">
    <property type="entry name" value="Leu-rich_rpt_typical-subtyp"/>
</dbReference>
<dbReference type="PRINTS" id="PR00019">
    <property type="entry name" value="LEURICHRPT"/>
</dbReference>
<reference evidence="6 7" key="1">
    <citation type="journal article" date="2022" name="Front. Cell. Infect. Microbiol.">
        <title>The Genomes of Two Strains of Taenia crassiceps the Animal Model for the Study of Human Cysticercosis.</title>
        <authorList>
            <person name="Bobes R.J."/>
            <person name="Estrada K."/>
            <person name="Rios-Valencia D.G."/>
            <person name="Calderon-Gallegos A."/>
            <person name="de la Torre P."/>
            <person name="Carrero J.C."/>
            <person name="Sanchez-Flores A."/>
            <person name="Laclette J.P."/>
        </authorList>
    </citation>
    <scope>NUCLEOTIDE SEQUENCE [LARGE SCALE GENOMIC DNA]</scope>
    <source>
        <strain evidence="6">WFUcys</strain>
    </source>
</reference>
<feature type="transmembrane region" description="Helical" evidence="4">
    <location>
        <begin position="500"/>
        <end position="522"/>
    </location>
</feature>
<dbReference type="Pfam" id="PF00560">
    <property type="entry name" value="LRR_1"/>
    <property type="match status" value="1"/>
</dbReference>